<protein>
    <recommendedName>
        <fullName evidence="5">UDP-glycosyltransferases domain-containing protein</fullName>
    </recommendedName>
</protein>
<proteinExistence type="inferred from homology"/>
<sequence>MILCLNLPYARPSDPNALLLSFSTHLMIIQSMNSILPPVYPVGPLHLLANREIEEGSELGKMGSNLWKEETGCLDWLDTKAPNSVVYLNFGSITVITAKQLTEFAWEGVFMGHPAGLSSWRRGNGSAGVFDGDGRPEDVGKLVSSGESSLPPGNRRFLDALWMELDGWRLGEIEKVIRELMDGEKGKKMREKADEWGRLAEAATEHERGSSVVNFEKVVKVLLDRDQRNK</sequence>
<keyword evidence="2" id="KW-0808">Transferase</keyword>
<dbReference type="SUPFAM" id="SSF53756">
    <property type="entry name" value="UDP-Glycosyltransferase/glycogen phosphorylase"/>
    <property type="match status" value="2"/>
</dbReference>
<evidence type="ECO:0000256" key="1">
    <source>
        <dbReference type="ARBA" id="ARBA00009995"/>
    </source>
</evidence>
<evidence type="ECO:0000313" key="3">
    <source>
        <dbReference type="EMBL" id="KAF3487842.1"/>
    </source>
</evidence>
<dbReference type="EMBL" id="QGKX02002183">
    <property type="protein sequence ID" value="KAF3487842.1"/>
    <property type="molecule type" value="Genomic_DNA"/>
</dbReference>
<dbReference type="AlphaFoldDB" id="A0A8S9N2E1"/>
<dbReference type="GO" id="GO:0080044">
    <property type="term" value="F:quercetin 7-O-glucosyltransferase activity"/>
    <property type="evidence" value="ECO:0007669"/>
    <property type="project" value="TreeGrafter"/>
</dbReference>
<evidence type="ECO:0000256" key="2">
    <source>
        <dbReference type="ARBA" id="ARBA00022676"/>
    </source>
</evidence>
<gene>
    <name evidence="3" type="ORF">F2Q69_00054628</name>
</gene>
<evidence type="ECO:0008006" key="5">
    <source>
        <dbReference type="Google" id="ProtNLM"/>
    </source>
</evidence>
<organism evidence="3 4">
    <name type="scientific">Brassica cretica</name>
    <name type="common">Mustard</name>
    <dbReference type="NCBI Taxonomy" id="69181"/>
    <lineage>
        <taxon>Eukaryota</taxon>
        <taxon>Viridiplantae</taxon>
        <taxon>Streptophyta</taxon>
        <taxon>Embryophyta</taxon>
        <taxon>Tracheophyta</taxon>
        <taxon>Spermatophyta</taxon>
        <taxon>Magnoliopsida</taxon>
        <taxon>eudicotyledons</taxon>
        <taxon>Gunneridae</taxon>
        <taxon>Pentapetalae</taxon>
        <taxon>rosids</taxon>
        <taxon>malvids</taxon>
        <taxon>Brassicales</taxon>
        <taxon>Brassicaceae</taxon>
        <taxon>Brassiceae</taxon>
        <taxon>Brassica</taxon>
    </lineage>
</organism>
<dbReference type="Proteomes" id="UP000712600">
    <property type="component" value="Unassembled WGS sequence"/>
</dbReference>
<dbReference type="PANTHER" id="PTHR11926:SF1364">
    <property type="entry name" value="GLYCOSYLTRANSFERASE"/>
    <property type="match status" value="1"/>
</dbReference>
<dbReference type="Gene3D" id="3.40.50.2000">
    <property type="entry name" value="Glycogen Phosphorylase B"/>
    <property type="match status" value="1"/>
</dbReference>
<comment type="caution">
    <text evidence="3">The sequence shown here is derived from an EMBL/GenBank/DDBJ whole genome shotgun (WGS) entry which is preliminary data.</text>
</comment>
<dbReference type="GO" id="GO:0080043">
    <property type="term" value="F:quercetin 3-O-glucosyltransferase activity"/>
    <property type="evidence" value="ECO:0007669"/>
    <property type="project" value="TreeGrafter"/>
</dbReference>
<comment type="similarity">
    <text evidence="1">Belongs to the UDP-glycosyltransferase family.</text>
</comment>
<evidence type="ECO:0000313" key="4">
    <source>
        <dbReference type="Proteomes" id="UP000712600"/>
    </source>
</evidence>
<dbReference type="PANTHER" id="PTHR11926">
    <property type="entry name" value="GLUCOSYL/GLUCURONOSYL TRANSFERASES"/>
    <property type="match status" value="1"/>
</dbReference>
<name>A0A8S9N2E1_BRACR</name>
<keyword evidence="2" id="KW-0328">Glycosyltransferase</keyword>
<reference evidence="3" key="1">
    <citation type="submission" date="2019-12" db="EMBL/GenBank/DDBJ databases">
        <title>Genome sequencing and annotation of Brassica cretica.</title>
        <authorList>
            <person name="Studholme D.J."/>
            <person name="Sarris P."/>
        </authorList>
    </citation>
    <scope>NUCLEOTIDE SEQUENCE</scope>
    <source>
        <strain evidence="3">PFS-109/04</strain>
        <tissue evidence="3">Leaf</tissue>
    </source>
</reference>
<accession>A0A8S9N2E1</accession>